<dbReference type="InterPro" id="IPR038770">
    <property type="entry name" value="Na+/solute_symporter_sf"/>
</dbReference>
<proteinExistence type="inferred from homology"/>
<comment type="similarity">
    <text evidence="2">Belongs to the arsenical resistance-3 (ACR3) (TC 2.A.59) family.</text>
</comment>
<name>A0ABX8SUJ9_9BURK</name>
<evidence type="ECO:0000256" key="6">
    <source>
        <dbReference type="ARBA" id="ARBA00022989"/>
    </source>
</evidence>
<dbReference type="EMBL" id="CP049362">
    <property type="protein sequence ID" value="QXX78792.1"/>
    <property type="molecule type" value="Genomic_DNA"/>
</dbReference>
<keyword evidence="4" id="KW-1003">Cell membrane</keyword>
<dbReference type="InterPro" id="IPR002657">
    <property type="entry name" value="BilAc:Na_symport/Acr3"/>
</dbReference>
<feature type="transmembrane region" description="Helical" evidence="8">
    <location>
        <begin position="62"/>
        <end position="84"/>
    </location>
</feature>
<feature type="transmembrane region" description="Helical" evidence="8">
    <location>
        <begin position="192"/>
        <end position="215"/>
    </location>
</feature>
<keyword evidence="6 8" id="KW-1133">Transmembrane helix</keyword>
<feature type="transmembrane region" description="Helical" evidence="8">
    <location>
        <begin position="120"/>
        <end position="140"/>
    </location>
</feature>
<dbReference type="PANTHER" id="PTHR43057">
    <property type="entry name" value="ARSENITE EFFLUX TRANSPORTER"/>
    <property type="match status" value="1"/>
</dbReference>
<dbReference type="Gene3D" id="1.20.1530.20">
    <property type="match status" value="1"/>
</dbReference>
<evidence type="ECO:0000313" key="9">
    <source>
        <dbReference type="EMBL" id="QXX78792.1"/>
    </source>
</evidence>
<dbReference type="Proteomes" id="UP000826050">
    <property type="component" value="Chromosome"/>
</dbReference>
<evidence type="ECO:0000256" key="4">
    <source>
        <dbReference type="ARBA" id="ARBA00022475"/>
    </source>
</evidence>
<evidence type="ECO:0000313" key="10">
    <source>
        <dbReference type="Proteomes" id="UP000826050"/>
    </source>
</evidence>
<keyword evidence="7 8" id="KW-0472">Membrane</keyword>
<feature type="transmembrane region" description="Helical" evidence="8">
    <location>
        <begin position="90"/>
        <end position="108"/>
    </location>
</feature>
<keyword evidence="5 8" id="KW-0812">Transmembrane</keyword>
<organism evidence="9 10">
    <name type="scientific">Alcaligenes ammonioxydans</name>
    <dbReference type="NCBI Taxonomy" id="2582914"/>
    <lineage>
        <taxon>Bacteria</taxon>
        <taxon>Pseudomonadati</taxon>
        <taxon>Pseudomonadota</taxon>
        <taxon>Betaproteobacteria</taxon>
        <taxon>Burkholderiales</taxon>
        <taxon>Alcaligenaceae</taxon>
        <taxon>Alcaligenes</taxon>
    </lineage>
</organism>
<keyword evidence="3" id="KW-0813">Transport</keyword>
<dbReference type="PANTHER" id="PTHR43057:SF1">
    <property type="entry name" value="ARSENICAL-RESISTANCE PROTEIN 3"/>
    <property type="match status" value="1"/>
</dbReference>
<reference evidence="9 10" key="1">
    <citation type="submission" date="2020-02" db="EMBL/GenBank/DDBJ databases">
        <title>Partial ammonium oxidation to N2 by heterotrophic bacteria.</title>
        <authorList>
            <person name="Wu M."/>
        </authorList>
    </citation>
    <scope>NUCLEOTIDE SEQUENCE [LARGE SCALE GENOMIC DNA]</scope>
    <source>
        <strain evidence="9 10">HO-1</strain>
    </source>
</reference>
<evidence type="ECO:0000256" key="8">
    <source>
        <dbReference type="SAM" id="Phobius"/>
    </source>
</evidence>
<sequence>MESRQIAIYFGVMVLAAGLSQVWVLPVSLVDWINPALGFMLYVTFLQVPLAQLGKALTQWRFLLVLLIANFVLIPLLVFALLPLLPEHDLLRLGVLLVLLAPCVDYVVTFAHMGRADARALLAATPILLALQMLLLPAYLRLALGEQLALSIQARPFLNAFGFLILMPLLLAAATQYLAAKRAVWAKIHLGLGLAPVPATAAVLFMVVAAVWPQLEPALDVIGRIIPVYLLFAVLAPMIGWAAARLADLAAPMRRAVAFSTATRNSLVVLPLVLAIPGAMPLLPAIILAQTLVELLAQLVYVRMATRRQEGTQA</sequence>
<comment type="subcellular location">
    <subcellularLocation>
        <location evidence="1">Cell membrane</location>
        <topology evidence="1">Multi-pass membrane protein</topology>
    </subcellularLocation>
</comment>
<feature type="transmembrane region" description="Helical" evidence="8">
    <location>
        <begin position="32"/>
        <end position="50"/>
    </location>
</feature>
<accession>A0ABX8SUJ9</accession>
<evidence type="ECO:0000256" key="2">
    <source>
        <dbReference type="ARBA" id="ARBA00010110"/>
    </source>
</evidence>
<feature type="transmembrane region" description="Helical" evidence="8">
    <location>
        <begin position="256"/>
        <end position="276"/>
    </location>
</feature>
<evidence type="ECO:0000256" key="7">
    <source>
        <dbReference type="ARBA" id="ARBA00023136"/>
    </source>
</evidence>
<feature type="transmembrane region" description="Helical" evidence="8">
    <location>
        <begin position="221"/>
        <end position="244"/>
    </location>
</feature>
<evidence type="ECO:0000256" key="1">
    <source>
        <dbReference type="ARBA" id="ARBA00004651"/>
    </source>
</evidence>
<protein>
    <submittedName>
        <fullName evidence="9">Arsenic resistance protein</fullName>
    </submittedName>
</protein>
<keyword evidence="10" id="KW-1185">Reference proteome</keyword>
<gene>
    <name evidence="9" type="ORF">FE795_07040</name>
</gene>
<dbReference type="InterPro" id="IPR004706">
    <property type="entry name" value="Arsenical-R_Acr3"/>
</dbReference>
<evidence type="ECO:0000256" key="3">
    <source>
        <dbReference type="ARBA" id="ARBA00022448"/>
    </source>
</evidence>
<feature type="transmembrane region" description="Helical" evidence="8">
    <location>
        <begin position="7"/>
        <end position="26"/>
    </location>
</feature>
<feature type="transmembrane region" description="Helical" evidence="8">
    <location>
        <begin position="160"/>
        <end position="180"/>
    </location>
</feature>
<evidence type="ECO:0000256" key="5">
    <source>
        <dbReference type="ARBA" id="ARBA00022692"/>
    </source>
</evidence>
<dbReference type="Pfam" id="PF01758">
    <property type="entry name" value="SBF"/>
    <property type="match status" value="1"/>
</dbReference>